<proteinExistence type="predicted"/>
<dbReference type="EMBL" id="MLHJ01000005">
    <property type="protein sequence ID" value="OOF45102.1"/>
    <property type="molecule type" value="Genomic_DNA"/>
</dbReference>
<reference evidence="1 2" key="1">
    <citation type="submission" date="2016-10" db="EMBL/GenBank/DDBJ databases">
        <title>Rodentibacter gen. nov. and new species.</title>
        <authorList>
            <person name="Christensen H."/>
        </authorList>
    </citation>
    <scope>NUCLEOTIDE SEQUENCE [LARGE SCALE GENOMIC DNA]</scope>
    <source>
        <strain evidence="1 2">CCUG17206</strain>
    </source>
</reference>
<gene>
    <name evidence="1" type="ORF">BKK50_00715</name>
</gene>
<keyword evidence="2" id="KW-1185">Reference proteome</keyword>
<evidence type="ECO:0000313" key="2">
    <source>
        <dbReference type="Proteomes" id="UP000189433"/>
    </source>
</evidence>
<dbReference type="Proteomes" id="UP000189433">
    <property type="component" value="Unassembled WGS sequence"/>
</dbReference>
<dbReference type="AlphaFoldDB" id="A0A1V3IS45"/>
<evidence type="ECO:0000313" key="1">
    <source>
        <dbReference type="EMBL" id="OOF45102.1"/>
    </source>
</evidence>
<protein>
    <recommendedName>
        <fullName evidence="3">Glycosyl transferase</fullName>
    </recommendedName>
</protein>
<accession>A0A1V3IS45</accession>
<name>A0A1V3IS45_9PAST</name>
<dbReference type="RefSeq" id="WP_077414368.1">
    <property type="nucleotide sequence ID" value="NZ_MLHJ01000005.1"/>
</dbReference>
<sequence length="288" mass="33592">MNLLLLTFGQKLENHYQAVFCILTFLKDPQIKKIIIVTDYPAFYDFLGNKVKIISINEKTLEDWKGKNDFFWRIKIKAIELVVHQYPDNHLFYVDSDTFLASNLQSVVQKLDENIGLMHTFEYKLSGQNRSKTTRGMFSVLNGKVFFDITINPQSEMWNAGVIALPKTCAKEIINLSLNLCDAICATPCPRRLVEQFSFSLAMNHLTELSSCEDVIGHYWGNKPEWNQFISQFFVNALLKQKTLEQCVEELRAFNWHSLPLEKKLRSTNSTLKRLIDRLFPHKHIKYF</sequence>
<evidence type="ECO:0008006" key="3">
    <source>
        <dbReference type="Google" id="ProtNLM"/>
    </source>
</evidence>
<dbReference type="STRING" id="1908260.BKK50_00715"/>
<comment type="caution">
    <text evidence="1">The sequence shown here is derived from an EMBL/GenBank/DDBJ whole genome shotgun (WGS) entry which is preliminary data.</text>
</comment>
<organism evidence="1 2">
    <name type="scientific">Rodentibacter rarus</name>
    <dbReference type="NCBI Taxonomy" id="1908260"/>
    <lineage>
        <taxon>Bacteria</taxon>
        <taxon>Pseudomonadati</taxon>
        <taxon>Pseudomonadota</taxon>
        <taxon>Gammaproteobacteria</taxon>
        <taxon>Pasteurellales</taxon>
        <taxon>Pasteurellaceae</taxon>
        <taxon>Rodentibacter</taxon>
    </lineage>
</organism>
<dbReference type="OrthoDB" id="850028at2"/>